<feature type="compositionally biased region" description="Low complexity" evidence="23">
    <location>
        <begin position="628"/>
        <end position="643"/>
    </location>
</feature>
<evidence type="ECO:0000256" key="21">
    <source>
        <dbReference type="ARBA" id="ARBA00046003"/>
    </source>
</evidence>
<dbReference type="InterPro" id="IPR000626">
    <property type="entry name" value="Ubiquitin-like_dom"/>
</dbReference>
<evidence type="ECO:0000256" key="19">
    <source>
        <dbReference type="ARBA" id="ARBA00029739"/>
    </source>
</evidence>
<keyword evidence="13" id="KW-0156">Chromatin regulator</keyword>
<evidence type="ECO:0000256" key="18">
    <source>
        <dbReference type="ARBA" id="ARBA00023242"/>
    </source>
</evidence>
<dbReference type="OMA" id="NRITVAM"/>
<dbReference type="GO" id="GO:0051787">
    <property type="term" value="F:misfolded protein binding"/>
    <property type="evidence" value="ECO:0007669"/>
    <property type="project" value="TreeGrafter"/>
</dbReference>
<feature type="region of interest" description="Disordered" evidence="23">
    <location>
        <begin position="227"/>
        <end position="300"/>
    </location>
</feature>
<evidence type="ECO:0000256" key="9">
    <source>
        <dbReference type="ARBA" id="ARBA00022553"/>
    </source>
</evidence>
<dbReference type="InterPro" id="IPR021925">
    <property type="entry name" value="BAG6"/>
</dbReference>
<dbReference type="InterPro" id="IPR029071">
    <property type="entry name" value="Ubiquitin-like_domsf"/>
</dbReference>
<feature type="region of interest" description="Disordered" evidence="23">
    <location>
        <begin position="1046"/>
        <end position="1085"/>
    </location>
</feature>
<dbReference type="GO" id="GO:0006915">
    <property type="term" value="P:apoptotic process"/>
    <property type="evidence" value="ECO:0007669"/>
    <property type="project" value="UniProtKB-KW"/>
</dbReference>
<dbReference type="GO" id="GO:0005576">
    <property type="term" value="C:extracellular region"/>
    <property type="evidence" value="ECO:0007669"/>
    <property type="project" value="UniProtKB-SubCell"/>
</dbReference>
<keyword evidence="11" id="KW-0677">Repeat</keyword>
<feature type="compositionally biased region" description="Polar residues" evidence="23">
    <location>
        <begin position="92"/>
        <end position="101"/>
    </location>
</feature>
<dbReference type="FunFam" id="3.10.20.90:FF:000161">
    <property type="entry name" value="Uncharacterized protein, isoform C"/>
    <property type="match status" value="1"/>
</dbReference>
<dbReference type="PANTHER" id="PTHR15204">
    <property type="entry name" value="LARGE PROLINE-RICH PROTEIN BAG6"/>
    <property type="match status" value="1"/>
</dbReference>
<evidence type="ECO:0000256" key="16">
    <source>
        <dbReference type="ARBA" id="ARBA00022990"/>
    </source>
</evidence>
<evidence type="ECO:0000256" key="3">
    <source>
        <dbReference type="ARBA" id="ARBA00004514"/>
    </source>
</evidence>
<evidence type="ECO:0000256" key="12">
    <source>
        <dbReference type="ARBA" id="ARBA00022782"/>
    </source>
</evidence>
<evidence type="ECO:0000256" key="10">
    <source>
        <dbReference type="ARBA" id="ARBA00022703"/>
    </source>
</evidence>
<feature type="compositionally biased region" description="Low complexity" evidence="23">
    <location>
        <begin position="701"/>
        <end position="715"/>
    </location>
</feature>
<evidence type="ECO:0000256" key="17">
    <source>
        <dbReference type="ARBA" id="ARBA00023186"/>
    </source>
</evidence>
<dbReference type="RefSeq" id="XP_014262464.1">
    <property type="nucleotide sequence ID" value="XM_014406978.2"/>
</dbReference>
<keyword evidence="18" id="KW-0539">Nucleus</keyword>
<keyword evidence="26" id="KW-1185">Reference proteome</keyword>
<feature type="compositionally biased region" description="Polar residues" evidence="23">
    <location>
        <begin position="602"/>
        <end position="627"/>
    </location>
</feature>
<evidence type="ECO:0000256" key="13">
    <source>
        <dbReference type="ARBA" id="ARBA00022853"/>
    </source>
</evidence>
<feature type="region of interest" description="Disordered" evidence="23">
    <location>
        <begin position="493"/>
        <end position="514"/>
    </location>
</feature>
<dbReference type="EnsemblMetazoa" id="XM_014406978.2">
    <property type="protein sequence ID" value="XP_014262464.1"/>
    <property type="gene ID" value="LOC106674324"/>
</dbReference>
<evidence type="ECO:0000313" key="26">
    <source>
        <dbReference type="Proteomes" id="UP000494040"/>
    </source>
</evidence>
<comment type="subcellular location">
    <subcellularLocation>
        <location evidence="3">Cytoplasm</location>
        <location evidence="3">Cytosol</location>
    </subcellularLocation>
    <subcellularLocation>
        <location evidence="2">Nucleus</location>
    </subcellularLocation>
    <subcellularLocation>
        <location evidence="4">Secreted</location>
        <location evidence="4">Extracellular exosome</location>
    </subcellularLocation>
</comment>
<dbReference type="GeneID" id="106674324"/>
<feature type="region of interest" description="Disordered" evidence="23">
    <location>
        <begin position="539"/>
        <end position="590"/>
    </location>
</feature>
<evidence type="ECO:0000313" key="25">
    <source>
        <dbReference type="EnsemblMetazoa" id="XP_014262464.1"/>
    </source>
</evidence>
<dbReference type="InterPro" id="IPR019954">
    <property type="entry name" value="Ubiquitin_CS"/>
</dbReference>
<keyword evidence="10" id="KW-0053">Apoptosis</keyword>
<evidence type="ECO:0000256" key="4">
    <source>
        <dbReference type="ARBA" id="ARBA00004550"/>
    </source>
</evidence>
<dbReference type="GO" id="GO:0002376">
    <property type="term" value="P:immune system process"/>
    <property type="evidence" value="ECO:0007669"/>
    <property type="project" value="UniProtKB-KW"/>
</dbReference>
<evidence type="ECO:0000256" key="6">
    <source>
        <dbReference type="ARBA" id="ARBA00022448"/>
    </source>
</evidence>
<evidence type="ECO:0000256" key="7">
    <source>
        <dbReference type="ARBA" id="ARBA00022490"/>
    </source>
</evidence>
<feature type="region of interest" description="Disordered" evidence="23">
    <location>
        <begin position="71"/>
        <end position="101"/>
    </location>
</feature>
<dbReference type="AlphaFoldDB" id="A0A8I6SDK0"/>
<keyword evidence="9" id="KW-0597">Phosphoprotein</keyword>
<dbReference type="PROSITE" id="PS00299">
    <property type="entry name" value="UBIQUITIN_1"/>
    <property type="match status" value="1"/>
</dbReference>
<dbReference type="Gene3D" id="3.10.20.90">
    <property type="entry name" value="Phosphatidylinositol 3-kinase Catalytic Subunit, Chain A, domain 1"/>
    <property type="match status" value="1"/>
</dbReference>
<dbReference type="Pfam" id="PF12057">
    <property type="entry name" value="BAG6"/>
    <property type="match status" value="1"/>
</dbReference>
<evidence type="ECO:0000256" key="11">
    <source>
        <dbReference type="ARBA" id="ARBA00022737"/>
    </source>
</evidence>
<dbReference type="GO" id="GO:0031593">
    <property type="term" value="F:polyubiquitin modification-dependent protein binding"/>
    <property type="evidence" value="ECO:0007669"/>
    <property type="project" value="TreeGrafter"/>
</dbReference>
<dbReference type="GO" id="GO:0030154">
    <property type="term" value="P:cell differentiation"/>
    <property type="evidence" value="ECO:0007669"/>
    <property type="project" value="UniProtKB-KW"/>
</dbReference>
<name>A0A8I6SDK0_CIMLE</name>
<evidence type="ECO:0000256" key="5">
    <source>
        <dbReference type="ARBA" id="ARBA00021614"/>
    </source>
</evidence>
<dbReference type="CDD" id="cd01809">
    <property type="entry name" value="Ubl_BAG6"/>
    <property type="match status" value="1"/>
</dbReference>
<feature type="domain" description="Ubiquitin-like" evidence="24">
    <location>
        <begin position="2"/>
        <end position="62"/>
    </location>
</feature>
<sequence>MIDITIKTLDSMNHQFSVQDDLTVKKFKEQIASQVNVPAESQRLIYCGRVLVDDKKLADYDVHGKVIHLVQRAPPSTTSSDSGNGGGESRSTQSRNVGWRPFNQTVRLDGANGNAMYLGAMAFPAELMDAQGITVPQPRQGLSQNRFSVWRTMLRRARNLLHHLEHPTQAEPPPPQPTQNVNTTHTTSNLDHIAIVAQALTEAVTRATGNNLPPPVINIEFAARRMDSNESPPGEPAADTSSSNSPDELSSSASINDPLLNVPPEVERPTNSEQSPPAEGESTNTNSRNGNRSRSSNSSSTANAAALAVLIDQLRDINQRITPFLDMYYTLMRDDPPLEYPNDTQRVFNQISELMHYMAHTYHALSDVICDFSQPPPRTLRCRPVLIQHSAVLQAGVPIQLNLGAVSHSNSQNRGTTASNTDSERNTNQPSAGATPSAQGEERTSNASTSEEPTRTPEPSTHSTNRSTSQMNFVPAGEFEFVLDVAHSAEFVPDTGIGSLLGGRGENGDGRTSRGEAQNIIQSLVDNIMSQTVYEINTQLGGGNGSSQMGESGSTSNRIQGNSTAVAADGNEETNREEQETSPNRTESNIRSCVFNIHSNVTRPENEFPSNSSGTTGPFSSIPNQVWSSTETWPTTSTNTRSTTRPHVHVSPGLQARLFAGIGTASMHGFFDPFLPCNSHHIRSSRRRNQNQQAEQPSGQSASNNSANAENTEASGPSTGSTTERSTTASGADEIRARRPRDDFYGLLNRMLDQHTTTNLRPTVPRNLRMMSGDRFTGENNTIVFHIPNHVTPLPRLTPYLRIVQDAVDLRDHPNLIAELFTIISSNIRLFDFWACDARQILLSLRTGLVQFVRETLLSGQVSPEEVSDAVDRLNSDLRPAFRSFQEWLQSIHSRYDNNINVVESLNQLHRFYLPKIIFDILQEDENLYFQNISKHLTEYGQHLTGLIEHLCQFGDGPRDMLETAFIALGSLVLVSVPGMDTATRHHLARELRLFAFSMIPSNVSIQRFLVRTTTPPGAPSSTPTPAGLTTNGNVPLIEILIPSSSRQAPAPVPPPQQATPAPPAPIPPVATPQQPPPPVQPMEVEDPFVETEGVPTAEQIAEPLPDVIIGAEQWHNHVPPDWVPIITRDRERQRRQTAQGALSEAYLSGMPSKRRKVVTSTKPHSNLARVISESMTTAMGAAGVSPVESVAENAGTDMSIRAAYKEQVRTTVEAKLRTNPDYKPEKYPNAAKLFGPK</sequence>
<evidence type="ECO:0000256" key="8">
    <source>
        <dbReference type="ARBA" id="ARBA00022525"/>
    </source>
</evidence>
<dbReference type="GO" id="GO:0071818">
    <property type="term" value="C:BAT3 complex"/>
    <property type="evidence" value="ECO:0007669"/>
    <property type="project" value="TreeGrafter"/>
</dbReference>
<dbReference type="Pfam" id="PF00240">
    <property type="entry name" value="ubiquitin"/>
    <property type="match status" value="1"/>
</dbReference>
<evidence type="ECO:0000256" key="23">
    <source>
        <dbReference type="SAM" id="MobiDB-lite"/>
    </source>
</evidence>
<dbReference type="GO" id="GO:0006325">
    <property type="term" value="P:chromatin organization"/>
    <property type="evidence" value="ECO:0007669"/>
    <property type="project" value="UniProtKB-KW"/>
</dbReference>
<feature type="compositionally biased region" description="Polar residues" evidence="23">
    <location>
        <begin position="407"/>
        <end position="438"/>
    </location>
</feature>
<keyword evidence="17" id="KW-0143">Chaperone</keyword>
<feature type="compositionally biased region" description="Polar residues" evidence="23">
    <location>
        <begin position="445"/>
        <end position="469"/>
    </location>
</feature>
<dbReference type="Proteomes" id="UP000494040">
    <property type="component" value="Unassembled WGS sequence"/>
</dbReference>
<dbReference type="GO" id="GO:0005634">
    <property type="term" value="C:nucleus"/>
    <property type="evidence" value="ECO:0007669"/>
    <property type="project" value="UniProtKB-SubCell"/>
</dbReference>
<keyword evidence="6" id="KW-0813">Transport</keyword>
<dbReference type="OrthoDB" id="1885901at2759"/>
<proteinExistence type="predicted"/>
<evidence type="ECO:0000256" key="2">
    <source>
        <dbReference type="ARBA" id="ARBA00004123"/>
    </source>
</evidence>
<keyword evidence="15" id="KW-0744">Spermatogenesis</keyword>
<keyword evidence="7" id="KW-0963">Cytoplasm</keyword>
<evidence type="ECO:0000256" key="1">
    <source>
        <dbReference type="ARBA" id="ARBA00002067"/>
    </source>
</evidence>
<keyword evidence="8" id="KW-0964">Secreted</keyword>
<comment type="function">
    <text evidence="21">Involved in DNA damage-induced apoptosis: following DNA damage, accumulates in the nucleus and forms a complex with p300/EP300, enhancing p300/EP300-mediated p53/TP53 acetylation leading to increase p53/TP53 transcriptional activity. When nuclear, may also act as a component of some chromatin regulator complex that regulates histone 3 'Lys-4' dimethylation (H3K4me2).</text>
</comment>
<feature type="compositionally biased region" description="Polar residues" evidence="23">
    <location>
        <begin position="716"/>
        <end position="730"/>
    </location>
</feature>
<feature type="compositionally biased region" description="Polar residues" evidence="23">
    <location>
        <begin position="546"/>
        <end position="565"/>
    </location>
</feature>
<feature type="compositionally biased region" description="Low complexity" evidence="23">
    <location>
        <begin position="282"/>
        <end position="300"/>
    </location>
</feature>
<evidence type="ECO:0000256" key="22">
    <source>
        <dbReference type="ARBA" id="ARBA00046936"/>
    </source>
</evidence>
<dbReference type="GO" id="GO:0036503">
    <property type="term" value="P:ERAD pathway"/>
    <property type="evidence" value="ECO:0007669"/>
    <property type="project" value="TreeGrafter"/>
</dbReference>
<dbReference type="SMART" id="SM00213">
    <property type="entry name" value="UBQ"/>
    <property type="match status" value="1"/>
</dbReference>
<protein>
    <recommendedName>
        <fullName evidence="5">Large proline-rich protein BAG6</fullName>
    </recommendedName>
    <alternativeName>
        <fullName evidence="20">BCL2-associated athanogene 6</fullName>
    </alternativeName>
    <alternativeName>
        <fullName evidence="19">HLA-B-associated transcript 3</fullName>
    </alternativeName>
</protein>
<dbReference type="SUPFAM" id="SSF54236">
    <property type="entry name" value="Ubiquitin-like"/>
    <property type="match status" value="1"/>
</dbReference>
<keyword evidence="16" id="KW-0007">Acetylation</keyword>
<dbReference type="PROSITE" id="PS50053">
    <property type="entry name" value="UBIQUITIN_2"/>
    <property type="match status" value="1"/>
</dbReference>
<feature type="region of interest" description="Disordered" evidence="23">
    <location>
        <begin position="681"/>
        <end position="736"/>
    </location>
</feature>
<evidence type="ECO:0000256" key="20">
    <source>
        <dbReference type="ARBA" id="ARBA00030033"/>
    </source>
</evidence>
<evidence type="ECO:0000259" key="24">
    <source>
        <dbReference type="PROSITE" id="PS50053"/>
    </source>
</evidence>
<keyword evidence="14" id="KW-0391">Immunity</keyword>
<feature type="compositionally biased region" description="Pro residues" evidence="23">
    <location>
        <begin position="1051"/>
        <end position="1081"/>
    </location>
</feature>
<evidence type="ECO:0000256" key="14">
    <source>
        <dbReference type="ARBA" id="ARBA00022859"/>
    </source>
</evidence>
<accession>A0A8I6SDK0</accession>
<comment type="subunit">
    <text evidence="22">Component of the BAG6/BAT3 complex, also named BAT3 complex, at least composed of BAG6, UBL4A and GET4/TRC35. Interacts with GET4; the interaction is direct and localizes BAG6 in the cytosol. Interacts with UBL4A; the interaction is direct and required for UBL4A protein stability. Interacts with AIFM1. Interacts with HSPA2. Interacts with CTCFL. Interacts with p300/EP300. Interacts (via ubiquitin-like domain) with RNF126; required for BAG6-dependent ubiquitination of proteins mislocalized to the cytosol. Interacts (via ubiquitin-like domain) with SGTA; SGTA competes with RNF126 by binding the same region of BAG6, thereby promoting deubiquitination of BAG6-target proteins and rescuing them from degradation. Interacts with ricin A chain. Interacts with VCP and AMFR; both form the VCP/p97-AMFR/gp78 complex. Interacts with SYVN1. Interacts with USP13; the interaction is direct and may mediate UBL4A deubiquitination. Interacts with ZFAND2B. Interacts with KPNA2. Interacts with UBQLN4.</text>
</comment>
<dbReference type="GO" id="GO:0007283">
    <property type="term" value="P:spermatogenesis"/>
    <property type="evidence" value="ECO:0007669"/>
    <property type="project" value="UniProtKB-KW"/>
</dbReference>
<feature type="region of interest" description="Disordered" evidence="23">
    <location>
        <begin position="602"/>
        <end position="649"/>
    </location>
</feature>
<dbReference type="PANTHER" id="PTHR15204:SF0">
    <property type="entry name" value="LARGE PROLINE-RICH PROTEIN BAG6"/>
    <property type="match status" value="1"/>
</dbReference>
<dbReference type="KEGG" id="clec:106674324"/>
<feature type="region of interest" description="Disordered" evidence="23">
    <location>
        <begin position="406"/>
        <end position="469"/>
    </location>
</feature>
<feature type="compositionally biased region" description="Polar residues" evidence="23">
    <location>
        <begin position="581"/>
        <end position="590"/>
    </location>
</feature>
<comment type="function">
    <text evidence="1">Released extracellularly via exosomes, it is a ligand of the natural killer/NK cells receptor NCR3 and stimulates NK cells cytotoxicity. It may thereby trigger NK cells cytotoxicity against neighboring tumor cells and immature myeloid dendritic cells (DC).</text>
</comment>
<keyword evidence="12" id="KW-0221">Differentiation</keyword>
<feature type="compositionally biased region" description="Low complexity" evidence="23">
    <location>
        <begin position="241"/>
        <end position="254"/>
    </location>
</feature>
<reference evidence="25" key="1">
    <citation type="submission" date="2022-01" db="UniProtKB">
        <authorList>
            <consortium name="EnsemblMetazoa"/>
        </authorList>
    </citation>
    <scope>IDENTIFICATION</scope>
</reference>
<evidence type="ECO:0000256" key="15">
    <source>
        <dbReference type="ARBA" id="ARBA00022871"/>
    </source>
</evidence>
<organism evidence="25 26">
    <name type="scientific">Cimex lectularius</name>
    <name type="common">Bed bug</name>
    <name type="synonym">Acanthia lectularia</name>
    <dbReference type="NCBI Taxonomy" id="79782"/>
    <lineage>
        <taxon>Eukaryota</taxon>
        <taxon>Metazoa</taxon>
        <taxon>Ecdysozoa</taxon>
        <taxon>Arthropoda</taxon>
        <taxon>Hexapoda</taxon>
        <taxon>Insecta</taxon>
        <taxon>Pterygota</taxon>
        <taxon>Neoptera</taxon>
        <taxon>Paraneoptera</taxon>
        <taxon>Hemiptera</taxon>
        <taxon>Heteroptera</taxon>
        <taxon>Panheteroptera</taxon>
        <taxon>Cimicomorpha</taxon>
        <taxon>Cimicidae</taxon>
        <taxon>Cimex</taxon>
    </lineage>
</organism>